<dbReference type="Gene3D" id="3.30.450.20">
    <property type="entry name" value="PAS domain"/>
    <property type="match status" value="1"/>
</dbReference>
<evidence type="ECO:0000256" key="5">
    <source>
        <dbReference type="ARBA" id="ARBA00022679"/>
    </source>
</evidence>
<dbReference type="InterPro" id="IPR036890">
    <property type="entry name" value="HATPase_C_sf"/>
</dbReference>
<evidence type="ECO:0000256" key="1">
    <source>
        <dbReference type="ARBA" id="ARBA00000085"/>
    </source>
</evidence>
<organism evidence="11 12">
    <name type="scientific">Streptococcus hillyeri</name>
    <dbReference type="NCBI Taxonomy" id="2282420"/>
    <lineage>
        <taxon>Bacteria</taxon>
        <taxon>Bacillati</taxon>
        <taxon>Bacillota</taxon>
        <taxon>Bacilli</taxon>
        <taxon>Lactobacillales</taxon>
        <taxon>Streptococcaceae</taxon>
        <taxon>Streptococcus</taxon>
    </lineage>
</organism>
<dbReference type="InterPro" id="IPR000014">
    <property type="entry name" value="PAS"/>
</dbReference>
<proteinExistence type="predicted"/>
<evidence type="ECO:0000256" key="3">
    <source>
        <dbReference type="ARBA" id="ARBA00012438"/>
    </source>
</evidence>
<dbReference type="InterPro" id="IPR035965">
    <property type="entry name" value="PAS-like_dom_sf"/>
</dbReference>
<dbReference type="SUPFAM" id="SSF55785">
    <property type="entry name" value="PYP-like sensor domain (PAS domain)"/>
    <property type="match status" value="1"/>
</dbReference>
<dbReference type="InterPro" id="IPR003661">
    <property type="entry name" value="HisK_dim/P_dom"/>
</dbReference>
<dbReference type="SMART" id="SM00387">
    <property type="entry name" value="HATPase_c"/>
    <property type="match status" value="1"/>
</dbReference>
<dbReference type="Proteomes" id="UP000279194">
    <property type="component" value="Unassembled WGS sequence"/>
</dbReference>
<dbReference type="FunFam" id="3.30.565.10:FF:000006">
    <property type="entry name" value="Sensor histidine kinase WalK"/>
    <property type="match status" value="1"/>
</dbReference>
<dbReference type="PANTHER" id="PTHR45453">
    <property type="entry name" value="PHOSPHATE REGULON SENSOR PROTEIN PHOR"/>
    <property type="match status" value="1"/>
</dbReference>
<dbReference type="SMART" id="SM00388">
    <property type="entry name" value="HisKA"/>
    <property type="match status" value="1"/>
</dbReference>
<keyword evidence="4" id="KW-0597">Phosphoprotein</keyword>
<dbReference type="InterPro" id="IPR036097">
    <property type="entry name" value="HisK_dim/P_sf"/>
</dbReference>
<dbReference type="GO" id="GO:0016036">
    <property type="term" value="P:cellular response to phosphate starvation"/>
    <property type="evidence" value="ECO:0007669"/>
    <property type="project" value="TreeGrafter"/>
</dbReference>
<evidence type="ECO:0000313" key="12">
    <source>
        <dbReference type="Proteomes" id="UP000279194"/>
    </source>
</evidence>
<dbReference type="SUPFAM" id="SSF55874">
    <property type="entry name" value="ATPase domain of HSP90 chaperone/DNA topoisomerase II/histidine kinase"/>
    <property type="match status" value="1"/>
</dbReference>
<dbReference type="PROSITE" id="PS50109">
    <property type="entry name" value="HIS_KIN"/>
    <property type="match status" value="1"/>
</dbReference>
<dbReference type="CDD" id="cd00075">
    <property type="entry name" value="HATPase"/>
    <property type="match status" value="1"/>
</dbReference>
<dbReference type="Pfam" id="PF00512">
    <property type="entry name" value="HisKA"/>
    <property type="match status" value="1"/>
</dbReference>
<name>A0A3L9DJ50_9STRE</name>
<evidence type="ECO:0000259" key="10">
    <source>
        <dbReference type="PROSITE" id="PS50109"/>
    </source>
</evidence>
<evidence type="ECO:0000256" key="8">
    <source>
        <dbReference type="ARBA" id="ARBA00023136"/>
    </source>
</evidence>
<accession>A0A3L9DJ50</accession>
<feature type="transmembrane region" description="Helical" evidence="9">
    <location>
        <begin position="12"/>
        <end position="32"/>
    </location>
</feature>
<dbReference type="InterPro" id="IPR004358">
    <property type="entry name" value="Sig_transdc_His_kin-like_C"/>
</dbReference>
<dbReference type="AlphaFoldDB" id="A0A3L9DJ50"/>
<dbReference type="Gene3D" id="3.30.565.10">
    <property type="entry name" value="Histidine kinase-like ATPase, C-terminal domain"/>
    <property type="match status" value="1"/>
</dbReference>
<keyword evidence="9" id="KW-1133">Transmembrane helix</keyword>
<dbReference type="RefSeq" id="WP_121836280.1">
    <property type="nucleotide sequence ID" value="NZ_CP163513.1"/>
</dbReference>
<evidence type="ECO:0000256" key="7">
    <source>
        <dbReference type="ARBA" id="ARBA00023012"/>
    </source>
</evidence>
<dbReference type="Pfam" id="PF02518">
    <property type="entry name" value="HATPase_c"/>
    <property type="match status" value="1"/>
</dbReference>
<evidence type="ECO:0000256" key="4">
    <source>
        <dbReference type="ARBA" id="ARBA00022553"/>
    </source>
</evidence>
<evidence type="ECO:0000256" key="9">
    <source>
        <dbReference type="SAM" id="Phobius"/>
    </source>
</evidence>
<dbReference type="Gene3D" id="1.10.287.130">
    <property type="match status" value="1"/>
</dbReference>
<dbReference type="PRINTS" id="PR00344">
    <property type="entry name" value="BCTRLSENSOR"/>
</dbReference>
<sequence length="552" mass="62398">MIKKIFRSTFGATVGVLVISLALVIGVLYNHFTQVQQEQLQTETVLAAQGVSLEGQDYFADLKMSNIRITWVDNEGKVLYDNQSDATLMDNHANREEIKEAIVDGYGESVRYSNTLTTQSLYSAQRLNNGTILRLSVTQHSILLLLLRMFQPLALVLLLAFFLSLWLSRYIAKGVVLPLNQLNLDKPLDNDSYEEISPLLRRIAKHQQEVTEREILIEQRQTEFNTIISKIKEGMILLDSHCRILSINNAAKEILNTDDNGIGKDLLQIFRNLSLNAWLKNGLQGHKQEGMLEIGHTHYKVLVRPIVSDSEVTGVAVLFFDVTEQLQVEQLRREFTANVSHELKTPLHVISGYSEMLASNVVDQRDISTFAKKIHNESQRMIQLVEDVINLSHLDEISELTMERVNLYQVAQDVMENLSIKANERHIDLELEGQHTYLIGNRALLHSMVYNLCDNAINYNHENGKVTIGVTTVDNTIQLTVKDTGVGIPKEEQERIFERFYRVDKSRSKKNGGTGLGLAIVKHSLVQHHATIKVDSQLGVGTTMTVTFEGTK</sequence>
<dbReference type="CDD" id="cd00082">
    <property type="entry name" value="HisKA"/>
    <property type="match status" value="1"/>
</dbReference>
<keyword evidence="8 9" id="KW-0472">Membrane</keyword>
<dbReference type="SUPFAM" id="SSF47384">
    <property type="entry name" value="Homodimeric domain of signal transducing histidine kinase"/>
    <property type="match status" value="1"/>
</dbReference>
<comment type="catalytic activity">
    <reaction evidence="1">
        <text>ATP + protein L-histidine = ADP + protein N-phospho-L-histidine.</text>
        <dbReference type="EC" id="2.7.13.3"/>
    </reaction>
</comment>
<dbReference type="GO" id="GO:0004721">
    <property type="term" value="F:phosphoprotein phosphatase activity"/>
    <property type="evidence" value="ECO:0007669"/>
    <property type="project" value="TreeGrafter"/>
</dbReference>
<feature type="domain" description="Histidine kinase" evidence="10">
    <location>
        <begin position="338"/>
        <end position="552"/>
    </location>
</feature>
<dbReference type="FunFam" id="1.10.287.130:FF:000001">
    <property type="entry name" value="Two-component sensor histidine kinase"/>
    <property type="match status" value="1"/>
</dbReference>
<keyword evidence="9" id="KW-0812">Transmembrane</keyword>
<dbReference type="InterPro" id="IPR003594">
    <property type="entry name" value="HATPase_dom"/>
</dbReference>
<dbReference type="GO" id="GO:0000155">
    <property type="term" value="F:phosphorelay sensor kinase activity"/>
    <property type="evidence" value="ECO:0007669"/>
    <property type="project" value="InterPro"/>
</dbReference>
<dbReference type="EC" id="2.7.13.3" evidence="3"/>
<dbReference type="PANTHER" id="PTHR45453:SF1">
    <property type="entry name" value="PHOSPHATE REGULON SENSOR PROTEIN PHOR"/>
    <property type="match status" value="1"/>
</dbReference>
<dbReference type="GO" id="GO:0005886">
    <property type="term" value="C:plasma membrane"/>
    <property type="evidence" value="ECO:0007669"/>
    <property type="project" value="TreeGrafter"/>
</dbReference>
<dbReference type="InterPro" id="IPR005467">
    <property type="entry name" value="His_kinase_dom"/>
</dbReference>
<reference evidence="11 12" key="1">
    <citation type="submission" date="2018-10" db="EMBL/GenBank/DDBJ databases">
        <title>Streptococcus hillyeri sp. nov., isolated from equine tracheal sample.</title>
        <authorList>
            <person name="Macfadyen A.C."/>
            <person name="Waller A."/>
            <person name="Paterson G.K."/>
        </authorList>
    </citation>
    <scope>NUCLEOTIDE SEQUENCE [LARGE SCALE GENOMIC DNA]</scope>
    <source>
        <strain evidence="11 12">28462</strain>
    </source>
</reference>
<keyword evidence="6 11" id="KW-0418">Kinase</keyword>
<keyword evidence="12" id="KW-1185">Reference proteome</keyword>
<evidence type="ECO:0000256" key="2">
    <source>
        <dbReference type="ARBA" id="ARBA00004370"/>
    </source>
</evidence>
<protein>
    <recommendedName>
        <fullName evidence="3">histidine kinase</fullName>
        <ecNumber evidence="3">2.7.13.3</ecNumber>
    </recommendedName>
</protein>
<evidence type="ECO:0000313" key="11">
    <source>
        <dbReference type="EMBL" id="RLY01596.1"/>
    </source>
</evidence>
<feature type="transmembrane region" description="Helical" evidence="9">
    <location>
        <begin position="142"/>
        <end position="167"/>
    </location>
</feature>
<dbReference type="OrthoDB" id="9813151at2"/>
<gene>
    <name evidence="11" type="ORF">EAF07_09285</name>
</gene>
<dbReference type="Pfam" id="PF13426">
    <property type="entry name" value="PAS_9"/>
    <property type="match status" value="1"/>
</dbReference>
<keyword evidence="5" id="KW-0808">Transferase</keyword>
<comment type="subcellular location">
    <subcellularLocation>
        <location evidence="2">Membrane</location>
    </subcellularLocation>
</comment>
<dbReference type="EMBL" id="RCVM01000025">
    <property type="protein sequence ID" value="RLY01596.1"/>
    <property type="molecule type" value="Genomic_DNA"/>
</dbReference>
<evidence type="ECO:0000256" key="6">
    <source>
        <dbReference type="ARBA" id="ARBA00022777"/>
    </source>
</evidence>
<comment type="caution">
    <text evidence="11">The sequence shown here is derived from an EMBL/GenBank/DDBJ whole genome shotgun (WGS) entry which is preliminary data.</text>
</comment>
<keyword evidence="7" id="KW-0902">Two-component regulatory system</keyword>
<dbReference type="InterPro" id="IPR050351">
    <property type="entry name" value="BphY/WalK/GraS-like"/>
</dbReference>